<reference evidence="7" key="1">
    <citation type="submission" date="2020-10" db="EMBL/GenBank/DDBJ databases">
        <authorList>
            <person name="Gilroy R."/>
        </authorList>
    </citation>
    <scope>NUCLEOTIDE SEQUENCE</scope>
    <source>
        <strain evidence="7">CHK193-30670</strain>
    </source>
</reference>
<dbReference type="GO" id="GO:0046081">
    <property type="term" value="P:dUTP catabolic process"/>
    <property type="evidence" value="ECO:0007669"/>
    <property type="project" value="InterPro"/>
</dbReference>
<comment type="catalytic activity">
    <reaction evidence="5">
        <text>dUTP + H2O = dUMP + diphosphate + H(+)</text>
        <dbReference type="Rhea" id="RHEA:10248"/>
        <dbReference type="ChEBI" id="CHEBI:15377"/>
        <dbReference type="ChEBI" id="CHEBI:15378"/>
        <dbReference type="ChEBI" id="CHEBI:33019"/>
        <dbReference type="ChEBI" id="CHEBI:61555"/>
        <dbReference type="ChEBI" id="CHEBI:246422"/>
        <dbReference type="EC" id="3.6.1.23"/>
    </reaction>
</comment>
<evidence type="ECO:0000313" key="7">
    <source>
        <dbReference type="EMBL" id="HIU40718.1"/>
    </source>
</evidence>
<evidence type="ECO:0000256" key="1">
    <source>
        <dbReference type="ARBA" id="ARBA00006581"/>
    </source>
</evidence>
<comment type="caution">
    <text evidence="7">The sequence shown here is derived from an EMBL/GenBank/DDBJ whole genome shotgun (WGS) entry which is preliminary data.</text>
</comment>
<evidence type="ECO:0000256" key="3">
    <source>
        <dbReference type="ARBA" id="ARBA00022801"/>
    </source>
</evidence>
<feature type="domain" description="dUTPase-like" evidence="6">
    <location>
        <begin position="16"/>
        <end position="150"/>
    </location>
</feature>
<dbReference type="InterPro" id="IPR036157">
    <property type="entry name" value="dUTPase-like_sf"/>
</dbReference>
<dbReference type="EC" id="3.6.1.23" evidence="2"/>
<dbReference type="AlphaFoldDB" id="A0A9D1INQ6"/>
<evidence type="ECO:0000256" key="4">
    <source>
        <dbReference type="ARBA" id="ARBA00023080"/>
    </source>
</evidence>
<dbReference type="SUPFAM" id="SSF51283">
    <property type="entry name" value="dUTPase-like"/>
    <property type="match status" value="1"/>
</dbReference>
<dbReference type="InterPro" id="IPR033704">
    <property type="entry name" value="dUTPase_trimeric"/>
</dbReference>
<sequence>MRTRGFEIAKGFEDKNINLPVRKTKKAAGYDIEAAEDTVIEPFKKGDNPTLVKTGLKAYMMDDEYLMLCNRSSNPKKKGLVMANSVGIIDADYYGNPDNDGAFMFAFYNVKDEAITIKKGEAIGQGIFMKYLTVDNDNADGVRTGGFGSTDKK</sequence>
<dbReference type="PANTHER" id="PTHR11241:SF0">
    <property type="entry name" value="DEOXYURIDINE 5'-TRIPHOSPHATE NUCLEOTIDOHYDROLASE"/>
    <property type="match status" value="1"/>
</dbReference>
<proteinExistence type="inferred from homology"/>
<name>A0A9D1INQ6_9FIRM</name>
<evidence type="ECO:0000259" key="6">
    <source>
        <dbReference type="Pfam" id="PF00692"/>
    </source>
</evidence>
<protein>
    <recommendedName>
        <fullName evidence="2">dUTP diphosphatase</fullName>
        <ecNumber evidence="2">3.6.1.23</ecNumber>
    </recommendedName>
</protein>
<reference evidence="7" key="2">
    <citation type="journal article" date="2021" name="PeerJ">
        <title>Extensive microbial diversity within the chicken gut microbiome revealed by metagenomics and culture.</title>
        <authorList>
            <person name="Gilroy R."/>
            <person name="Ravi A."/>
            <person name="Getino M."/>
            <person name="Pursley I."/>
            <person name="Horton D.L."/>
            <person name="Alikhan N.F."/>
            <person name="Baker D."/>
            <person name="Gharbi K."/>
            <person name="Hall N."/>
            <person name="Watson M."/>
            <person name="Adriaenssens E.M."/>
            <person name="Foster-Nyarko E."/>
            <person name="Jarju S."/>
            <person name="Secka A."/>
            <person name="Antonio M."/>
            <person name="Oren A."/>
            <person name="Chaudhuri R.R."/>
            <person name="La Ragione R."/>
            <person name="Hildebrand F."/>
            <person name="Pallen M.J."/>
        </authorList>
    </citation>
    <scope>NUCLEOTIDE SEQUENCE</scope>
    <source>
        <strain evidence="7">CHK193-30670</strain>
    </source>
</reference>
<dbReference type="Proteomes" id="UP000824074">
    <property type="component" value="Unassembled WGS sequence"/>
</dbReference>
<dbReference type="EMBL" id="DVMT01000054">
    <property type="protein sequence ID" value="HIU40718.1"/>
    <property type="molecule type" value="Genomic_DNA"/>
</dbReference>
<keyword evidence="3 7" id="KW-0378">Hydrolase</keyword>
<dbReference type="Gene3D" id="2.70.40.10">
    <property type="match status" value="1"/>
</dbReference>
<dbReference type="GO" id="GO:0006226">
    <property type="term" value="P:dUMP biosynthetic process"/>
    <property type="evidence" value="ECO:0007669"/>
    <property type="project" value="InterPro"/>
</dbReference>
<gene>
    <name evidence="7" type="ORF">IAB68_05410</name>
</gene>
<dbReference type="GO" id="GO:0004170">
    <property type="term" value="F:dUTP diphosphatase activity"/>
    <property type="evidence" value="ECO:0007669"/>
    <property type="project" value="UniProtKB-EC"/>
</dbReference>
<organism evidence="7 8">
    <name type="scientific">Candidatus Aphodocola excrementigallinarum</name>
    <dbReference type="NCBI Taxonomy" id="2840670"/>
    <lineage>
        <taxon>Bacteria</taxon>
        <taxon>Bacillati</taxon>
        <taxon>Bacillota</taxon>
        <taxon>Bacilli</taxon>
        <taxon>Candidatus Aphodocola</taxon>
    </lineage>
</organism>
<accession>A0A9D1INQ6</accession>
<dbReference type="InterPro" id="IPR029054">
    <property type="entry name" value="dUTPase-like"/>
</dbReference>
<evidence type="ECO:0000256" key="5">
    <source>
        <dbReference type="ARBA" id="ARBA00047686"/>
    </source>
</evidence>
<dbReference type="CDD" id="cd07557">
    <property type="entry name" value="trimeric_dUTPase"/>
    <property type="match status" value="1"/>
</dbReference>
<dbReference type="InterPro" id="IPR008181">
    <property type="entry name" value="dUTPase"/>
</dbReference>
<dbReference type="GO" id="GO:0000287">
    <property type="term" value="F:magnesium ion binding"/>
    <property type="evidence" value="ECO:0007669"/>
    <property type="project" value="InterPro"/>
</dbReference>
<dbReference type="Pfam" id="PF00692">
    <property type="entry name" value="dUTPase"/>
    <property type="match status" value="1"/>
</dbReference>
<keyword evidence="4" id="KW-0546">Nucleotide metabolism</keyword>
<comment type="similarity">
    <text evidence="1">Belongs to the dUTPase family.</text>
</comment>
<evidence type="ECO:0000313" key="8">
    <source>
        <dbReference type="Proteomes" id="UP000824074"/>
    </source>
</evidence>
<evidence type="ECO:0000256" key="2">
    <source>
        <dbReference type="ARBA" id="ARBA00012379"/>
    </source>
</evidence>
<dbReference type="PANTHER" id="PTHR11241">
    <property type="entry name" value="DEOXYURIDINE 5'-TRIPHOSPHATE NUCLEOTIDOHYDROLASE"/>
    <property type="match status" value="1"/>
</dbReference>